<organism evidence="2 3">
    <name type="scientific">Clostridium sporogenes</name>
    <dbReference type="NCBI Taxonomy" id="1509"/>
    <lineage>
        <taxon>Bacteria</taxon>
        <taxon>Bacillati</taxon>
        <taxon>Bacillota</taxon>
        <taxon>Clostridia</taxon>
        <taxon>Eubacteriales</taxon>
        <taxon>Clostridiaceae</taxon>
        <taxon>Clostridium</taxon>
    </lineage>
</organism>
<proteinExistence type="predicted"/>
<evidence type="ECO:0000256" key="1">
    <source>
        <dbReference type="SAM" id="Phobius"/>
    </source>
</evidence>
<evidence type="ECO:0000313" key="2">
    <source>
        <dbReference type="EMBL" id="MDS1004384.1"/>
    </source>
</evidence>
<sequence>MIYLKKFFNFIILISISCFLLTSCNIVFPIDELRGKKPNNFYYTNLLAKNITLEKEYKATILETNFYKGKEIDKKDKKTIKHFTTLLRKQNFKTLEKKPESKPAYKIFFTFEKDRYIINVYNKQYISVHPFDGDFPMDYIDMSSIPEAYNLYNLCDFLFNK</sequence>
<dbReference type="Pfam" id="PF16224">
    <property type="entry name" value="DUF4883"/>
    <property type="match status" value="1"/>
</dbReference>
<name>A0AAE4FMK3_CLOSG</name>
<keyword evidence="1" id="KW-1133">Transmembrane helix</keyword>
<dbReference type="Proteomes" id="UP001182303">
    <property type="component" value="Unassembled WGS sequence"/>
</dbReference>
<dbReference type="InterPro" id="IPR032619">
    <property type="entry name" value="DUF4883"/>
</dbReference>
<reference evidence="2" key="1">
    <citation type="submission" date="2023-04" db="EMBL/GenBank/DDBJ databases">
        <title>Assessment of the microbiological origin of a defect in Grana Padano cheese.</title>
        <authorList>
            <person name="Zago M."/>
            <person name="Rossetti L."/>
            <person name="Bonvini B."/>
            <person name="Carminati D."/>
            <person name="Giraffa G."/>
        </authorList>
    </citation>
    <scope>NUCLEOTIDE SEQUENCE</scope>
    <source>
        <strain evidence="2">4990</strain>
    </source>
</reference>
<evidence type="ECO:0000313" key="3">
    <source>
        <dbReference type="Proteomes" id="UP001182303"/>
    </source>
</evidence>
<keyword evidence="1" id="KW-0472">Membrane</keyword>
<keyword evidence="1" id="KW-0812">Transmembrane</keyword>
<feature type="transmembrane region" description="Helical" evidence="1">
    <location>
        <begin position="7"/>
        <end position="28"/>
    </location>
</feature>
<dbReference type="AlphaFoldDB" id="A0AAE4FMK3"/>
<dbReference type="EMBL" id="JARUIS010000020">
    <property type="protein sequence ID" value="MDS1004384.1"/>
    <property type="molecule type" value="Genomic_DNA"/>
</dbReference>
<dbReference type="PROSITE" id="PS51257">
    <property type="entry name" value="PROKAR_LIPOPROTEIN"/>
    <property type="match status" value="1"/>
</dbReference>
<gene>
    <name evidence="2" type="ORF">P9J83_12865</name>
</gene>
<comment type="caution">
    <text evidence="2">The sequence shown here is derived from an EMBL/GenBank/DDBJ whole genome shotgun (WGS) entry which is preliminary data.</text>
</comment>
<dbReference type="Gene3D" id="3.30.1490.410">
    <property type="entry name" value="Uncharacterised protein PF16224, DUF4883"/>
    <property type="match status" value="1"/>
</dbReference>
<protein>
    <submittedName>
        <fullName evidence="2">DUF4883 family protein</fullName>
    </submittedName>
</protein>
<accession>A0AAE4FMK3</accession>
<dbReference type="CDD" id="cd15786">
    <property type="entry name" value="CPF_1278_like"/>
    <property type="match status" value="1"/>
</dbReference>